<organism evidence="1">
    <name type="scientific">Clandestinovirus</name>
    <dbReference type="NCBI Taxonomy" id="2831644"/>
    <lineage>
        <taxon>Viruses</taxon>
    </lineage>
</organism>
<proteinExistence type="predicted"/>
<sequence length="87" mass="10144">MQSSSQCTTCNTRRQRRIDSPYGNLYSYSRFPWLTTPGLWIGRRHATVPVVYNQDPMFTSCAFGTSSKQCDARFGSFMNQFDERHFD</sequence>
<evidence type="ECO:0000313" key="1">
    <source>
        <dbReference type="EMBL" id="QYA18837.1"/>
    </source>
</evidence>
<gene>
    <name evidence="1" type="ORF">KOM_12_569</name>
</gene>
<name>A0A8F8KMF9_9VIRU</name>
<dbReference type="EMBL" id="MZ420154">
    <property type="protein sequence ID" value="QYA18837.1"/>
    <property type="molecule type" value="Genomic_DNA"/>
</dbReference>
<reference evidence="1" key="1">
    <citation type="submission" date="2021-06" db="EMBL/GenBank/DDBJ databases">
        <authorList>
            <person name="Rolland C."/>
        </authorList>
    </citation>
    <scope>NUCLEOTIDE SEQUENCE</scope>
    <source>
        <strain evidence="1">347.936635</strain>
    </source>
</reference>
<accession>A0A8F8KMF9</accession>
<protein>
    <submittedName>
        <fullName evidence="1">Uncharacterized protein</fullName>
    </submittedName>
</protein>